<comment type="caution">
    <text evidence="2">The sequence shown here is derived from an EMBL/GenBank/DDBJ whole genome shotgun (WGS) entry which is preliminary data.</text>
</comment>
<dbReference type="Proteomes" id="UP000789342">
    <property type="component" value="Unassembled WGS sequence"/>
</dbReference>
<proteinExistence type="predicted"/>
<feature type="compositionally biased region" description="Basic and acidic residues" evidence="1">
    <location>
        <begin position="7"/>
        <end position="50"/>
    </location>
</feature>
<accession>A0A9N8W8P0</accession>
<evidence type="ECO:0000256" key="1">
    <source>
        <dbReference type="SAM" id="MobiDB-lite"/>
    </source>
</evidence>
<sequence length="176" mass="19643">MENTAEVSREGTGEGLVRPDKSGASNDESKDTFDELKYESKQVEEKEKYYMGEQSEEEETIDKEIPSPAVYLTILKEIPTLEDNEEYMDKKLREKQRNSITGGKSEKQDEEFNSPGPPNEDLPYQYDADGAIKHDPLGLWEGSVNSDSSPGEQQATGRDNTTAAKVKNSTQPEASN</sequence>
<evidence type="ECO:0000313" key="2">
    <source>
        <dbReference type="EMBL" id="CAG8476047.1"/>
    </source>
</evidence>
<gene>
    <name evidence="2" type="ORF">AMORRO_LOCUS2078</name>
</gene>
<dbReference type="EMBL" id="CAJVPV010000845">
    <property type="protein sequence ID" value="CAG8476047.1"/>
    <property type="molecule type" value="Genomic_DNA"/>
</dbReference>
<organism evidence="2 3">
    <name type="scientific">Acaulospora morrowiae</name>
    <dbReference type="NCBI Taxonomy" id="94023"/>
    <lineage>
        <taxon>Eukaryota</taxon>
        <taxon>Fungi</taxon>
        <taxon>Fungi incertae sedis</taxon>
        <taxon>Mucoromycota</taxon>
        <taxon>Glomeromycotina</taxon>
        <taxon>Glomeromycetes</taxon>
        <taxon>Diversisporales</taxon>
        <taxon>Acaulosporaceae</taxon>
        <taxon>Acaulospora</taxon>
    </lineage>
</organism>
<name>A0A9N8W8P0_9GLOM</name>
<dbReference type="AlphaFoldDB" id="A0A9N8W8P0"/>
<feature type="compositionally biased region" description="Polar residues" evidence="1">
    <location>
        <begin position="143"/>
        <end position="176"/>
    </location>
</feature>
<feature type="region of interest" description="Disordered" evidence="1">
    <location>
        <begin position="90"/>
        <end position="176"/>
    </location>
</feature>
<feature type="region of interest" description="Disordered" evidence="1">
    <location>
        <begin position="1"/>
        <end position="64"/>
    </location>
</feature>
<keyword evidence="3" id="KW-1185">Reference proteome</keyword>
<evidence type="ECO:0000313" key="3">
    <source>
        <dbReference type="Proteomes" id="UP000789342"/>
    </source>
</evidence>
<protein>
    <submittedName>
        <fullName evidence="2">1705_t:CDS:1</fullName>
    </submittedName>
</protein>
<reference evidence="2" key="1">
    <citation type="submission" date="2021-06" db="EMBL/GenBank/DDBJ databases">
        <authorList>
            <person name="Kallberg Y."/>
            <person name="Tangrot J."/>
            <person name="Rosling A."/>
        </authorList>
    </citation>
    <scope>NUCLEOTIDE SEQUENCE</scope>
    <source>
        <strain evidence="2">CL551</strain>
    </source>
</reference>